<evidence type="ECO:0000256" key="1">
    <source>
        <dbReference type="SAM" id="Phobius"/>
    </source>
</evidence>
<dbReference type="Proteomes" id="UP001302812">
    <property type="component" value="Unassembled WGS sequence"/>
</dbReference>
<dbReference type="RefSeq" id="XP_064670436.1">
    <property type="nucleotide sequence ID" value="XM_064816795.1"/>
</dbReference>
<proteinExistence type="predicted"/>
<name>A0AAN6YSJ7_9PEZI</name>
<dbReference type="GeneID" id="89940920"/>
<keyword evidence="1" id="KW-0812">Transmembrane</keyword>
<comment type="caution">
    <text evidence="2">The sequence shown here is derived from an EMBL/GenBank/DDBJ whole genome shotgun (WGS) entry which is preliminary data.</text>
</comment>
<feature type="transmembrane region" description="Helical" evidence="1">
    <location>
        <begin position="204"/>
        <end position="229"/>
    </location>
</feature>
<dbReference type="EMBL" id="MU853341">
    <property type="protein sequence ID" value="KAK4112866.1"/>
    <property type="molecule type" value="Genomic_DNA"/>
</dbReference>
<sequence length="285" mass="32915">MEPKIAYLENEALSELLPWSALVLCSCILTTVLLSNVLERWLLPRLYLVLWKSLSTGQNERRRRSFTYVHVGVTIMSTLVVIGAYPVFDFLVGHARLSSILFKNLTYGDHMFALSQIYSAYYLFELCFRTRFASAISIAHHIGLLVVIRTAVALFGDLRKHPEAILEFYMCMVWGVFDVVVELPLYSFLIVWRVKSNEHRLLSRMAYTCCIWVLLGATIETAITIWLLNRSWHRWSLSFRILLPLVFSLWISIQLYGAYRTLGMATSKARIAKQLRELSPIGRKL</sequence>
<keyword evidence="3" id="KW-1185">Reference proteome</keyword>
<organism evidence="2 3">
    <name type="scientific">Canariomyces notabilis</name>
    <dbReference type="NCBI Taxonomy" id="2074819"/>
    <lineage>
        <taxon>Eukaryota</taxon>
        <taxon>Fungi</taxon>
        <taxon>Dikarya</taxon>
        <taxon>Ascomycota</taxon>
        <taxon>Pezizomycotina</taxon>
        <taxon>Sordariomycetes</taxon>
        <taxon>Sordariomycetidae</taxon>
        <taxon>Sordariales</taxon>
        <taxon>Chaetomiaceae</taxon>
        <taxon>Canariomyces</taxon>
    </lineage>
</organism>
<feature type="transmembrane region" description="Helical" evidence="1">
    <location>
        <begin position="16"/>
        <end position="38"/>
    </location>
</feature>
<gene>
    <name evidence="2" type="ORF">N656DRAFT_789476</name>
</gene>
<reference evidence="2" key="2">
    <citation type="submission" date="2023-05" db="EMBL/GenBank/DDBJ databases">
        <authorList>
            <consortium name="Lawrence Berkeley National Laboratory"/>
            <person name="Steindorff A."/>
            <person name="Hensen N."/>
            <person name="Bonometti L."/>
            <person name="Westerberg I."/>
            <person name="Brannstrom I.O."/>
            <person name="Guillou S."/>
            <person name="Cros-Aarteil S."/>
            <person name="Calhoun S."/>
            <person name="Haridas S."/>
            <person name="Kuo A."/>
            <person name="Mondo S."/>
            <person name="Pangilinan J."/>
            <person name="Riley R."/>
            <person name="Labutti K."/>
            <person name="Andreopoulos B."/>
            <person name="Lipzen A."/>
            <person name="Chen C."/>
            <person name="Yanf M."/>
            <person name="Daum C."/>
            <person name="Ng V."/>
            <person name="Clum A."/>
            <person name="Ohm R."/>
            <person name="Martin F."/>
            <person name="Silar P."/>
            <person name="Natvig D."/>
            <person name="Lalanne C."/>
            <person name="Gautier V."/>
            <person name="Ament-Velasquez S.L."/>
            <person name="Kruys A."/>
            <person name="Hutchinson M.I."/>
            <person name="Powell A.J."/>
            <person name="Barry K."/>
            <person name="Miller A.N."/>
            <person name="Grigoriev I.V."/>
            <person name="Debuchy R."/>
            <person name="Gladieux P."/>
            <person name="Thoren M.H."/>
            <person name="Johannesson H."/>
        </authorList>
    </citation>
    <scope>NUCLEOTIDE SEQUENCE</scope>
    <source>
        <strain evidence="2">CBS 508.74</strain>
    </source>
</reference>
<feature type="transmembrane region" description="Helical" evidence="1">
    <location>
        <begin position="168"/>
        <end position="192"/>
    </location>
</feature>
<evidence type="ECO:0000313" key="3">
    <source>
        <dbReference type="Proteomes" id="UP001302812"/>
    </source>
</evidence>
<dbReference type="PROSITE" id="PS51257">
    <property type="entry name" value="PROKAR_LIPOPROTEIN"/>
    <property type="match status" value="1"/>
</dbReference>
<keyword evidence="1" id="KW-0472">Membrane</keyword>
<evidence type="ECO:0000313" key="2">
    <source>
        <dbReference type="EMBL" id="KAK4112866.1"/>
    </source>
</evidence>
<feature type="transmembrane region" description="Helical" evidence="1">
    <location>
        <begin position="68"/>
        <end position="88"/>
    </location>
</feature>
<dbReference type="AlphaFoldDB" id="A0AAN6YSJ7"/>
<feature type="transmembrane region" description="Helical" evidence="1">
    <location>
        <begin position="132"/>
        <end position="156"/>
    </location>
</feature>
<feature type="transmembrane region" description="Helical" evidence="1">
    <location>
        <begin position="241"/>
        <end position="259"/>
    </location>
</feature>
<protein>
    <recommendedName>
        <fullName evidence="4">TLC domain-containing protein</fullName>
    </recommendedName>
</protein>
<keyword evidence="1" id="KW-1133">Transmembrane helix</keyword>
<accession>A0AAN6YSJ7</accession>
<reference evidence="2" key="1">
    <citation type="journal article" date="2023" name="Mol. Phylogenet. Evol.">
        <title>Genome-scale phylogeny and comparative genomics of the fungal order Sordariales.</title>
        <authorList>
            <person name="Hensen N."/>
            <person name="Bonometti L."/>
            <person name="Westerberg I."/>
            <person name="Brannstrom I.O."/>
            <person name="Guillou S."/>
            <person name="Cros-Aarteil S."/>
            <person name="Calhoun S."/>
            <person name="Haridas S."/>
            <person name="Kuo A."/>
            <person name="Mondo S."/>
            <person name="Pangilinan J."/>
            <person name="Riley R."/>
            <person name="LaButti K."/>
            <person name="Andreopoulos B."/>
            <person name="Lipzen A."/>
            <person name="Chen C."/>
            <person name="Yan M."/>
            <person name="Daum C."/>
            <person name="Ng V."/>
            <person name="Clum A."/>
            <person name="Steindorff A."/>
            <person name="Ohm R.A."/>
            <person name="Martin F."/>
            <person name="Silar P."/>
            <person name="Natvig D.O."/>
            <person name="Lalanne C."/>
            <person name="Gautier V."/>
            <person name="Ament-Velasquez S.L."/>
            <person name="Kruys A."/>
            <person name="Hutchinson M.I."/>
            <person name="Powell A.J."/>
            <person name="Barry K."/>
            <person name="Miller A.N."/>
            <person name="Grigoriev I.V."/>
            <person name="Debuchy R."/>
            <person name="Gladieux P."/>
            <person name="Hiltunen Thoren M."/>
            <person name="Johannesson H."/>
        </authorList>
    </citation>
    <scope>NUCLEOTIDE SEQUENCE</scope>
    <source>
        <strain evidence="2">CBS 508.74</strain>
    </source>
</reference>
<evidence type="ECO:0008006" key="4">
    <source>
        <dbReference type="Google" id="ProtNLM"/>
    </source>
</evidence>